<dbReference type="EMBL" id="OY731407">
    <property type="protein sequence ID" value="CAJ1977389.1"/>
    <property type="molecule type" value="Genomic_DNA"/>
</dbReference>
<dbReference type="Proteomes" id="UP001189624">
    <property type="component" value="Chromosome 10"/>
</dbReference>
<gene>
    <name evidence="1" type="ORF">AYBTSS11_LOCUS29554</name>
</gene>
<name>A0AA87B9R1_9FABA</name>
<accession>A0AA87B9R1</accession>
<sequence length="73" mass="8110">MGGITDLFHSDSVVFLVLVENNLGQIYEPQGVLGFDHIMPECTAEVDRNDERGKVYISTELSSNAATECNYQQ</sequence>
<evidence type="ECO:0000313" key="1">
    <source>
        <dbReference type="EMBL" id="CAJ1977389.1"/>
    </source>
</evidence>
<organism evidence="1 2">
    <name type="scientific">Sphenostylis stenocarpa</name>
    <dbReference type="NCBI Taxonomy" id="92480"/>
    <lineage>
        <taxon>Eukaryota</taxon>
        <taxon>Viridiplantae</taxon>
        <taxon>Streptophyta</taxon>
        <taxon>Embryophyta</taxon>
        <taxon>Tracheophyta</taxon>
        <taxon>Spermatophyta</taxon>
        <taxon>Magnoliopsida</taxon>
        <taxon>eudicotyledons</taxon>
        <taxon>Gunneridae</taxon>
        <taxon>Pentapetalae</taxon>
        <taxon>rosids</taxon>
        <taxon>fabids</taxon>
        <taxon>Fabales</taxon>
        <taxon>Fabaceae</taxon>
        <taxon>Papilionoideae</taxon>
        <taxon>50 kb inversion clade</taxon>
        <taxon>NPAAA clade</taxon>
        <taxon>indigoferoid/millettioid clade</taxon>
        <taxon>Phaseoleae</taxon>
        <taxon>Sphenostylis</taxon>
    </lineage>
</organism>
<dbReference type="Gramene" id="rna-AYBTSS11_LOCUS29554">
    <property type="protein sequence ID" value="CAJ1977389.1"/>
    <property type="gene ID" value="gene-AYBTSS11_LOCUS29554"/>
</dbReference>
<dbReference type="AlphaFoldDB" id="A0AA87B9R1"/>
<proteinExistence type="predicted"/>
<evidence type="ECO:0000313" key="2">
    <source>
        <dbReference type="Proteomes" id="UP001189624"/>
    </source>
</evidence>
<keyword evidence="2" id="KW-1185">Reference proteome</keyword>
<protein>
    <submittedName>
        <fullName evidence="1">Uncharacterized protein</fullName>
    </submittedName>
</protein>
<reference evidence="1" key="1">
    <citation type="submission" date="2023-10" db="EMBL/GenBank/DDBJ databases">
        <authorList>
            <person name="Domelevo Entfellner J.-B."/>
        </authorList>
    </citation>
    <scope>NUCLEOTIDE SEQUENCE</scope>
</reference>